<dbReference type="AlphaFoldDB" id="A0AA41RQ92"/>
<evidence type="ECO:0000313" key="1">
    <source>
        <dbReference type="EMBL" id="MCL7022561.1"/>
    </source>
</evidence>
<dbReference type="InterPro" id="IPR029052">
    <property type="entry name" value="Metallo-depent_PP-like"/>
</dbReference>
<comment type="caution">
    <text evidence="1">The sequence shown here is derived from an EMBL/GenBank/DDBJ whole genome shotgun (WGS) entry which is preliminary data.</text>
</comment>
<keyword evidence="2" id="KW-1185">Reference proteome</keyword>
<accession>A0AA41RQ92</accession>
<dbReference type="PANTHER" id="PTHR45778">
    <property type="entry name" value="PURPLE ACID PHOSPHATASE-RELATED"/>
    <property type="match status" value="1"/>
</dbReference>
<feature type="non-terminal residue" evidence="1">
    <location>
        <position position="116"/>
    </location>
</feature>
<reference evidence="1" key="1">
    <citation type="submission" date="2022-03" db="EMBL/GenBank/DDBJ databases">
        <title>A functionally conserved STORR gene fusion in Papaver species that diverged 16.8 million years ago.</title>
        <authorList>
            <person name="Catania T."/>
        </authorList>
    </citation>
    <scope>NUCLEOTIDE SEQUENCE</scope>
    <source>
        <strain evidence="1">S-191538</strain>
    </source>
</reference>
<proteinExistence type="predicted"/>
<protein>
    <recommendedName>
        <fullName evidence="3">Purple acid phosphatase</fullName>
    </recommendedName>
</protein>
<evidence type="ECO:0000313" key="2">
    <source>
        <dbReference type="Proteomes" id="UP001177140"/>
    </source>
</evidence>
<gene>
    <name evidence="1" type="ORF">MKW94_006324</name>
</gene>
<dbReference type="PANTHER" id="PTHR45778:SF3">
    <property type="entry name" value="PURPLE ACID PHOSPHATASE"/>
    <property type="match status" value="1"/>
</dbReference>
<evidence type="ECO:0008006" key="3">
    <source>
        <dbReference type="Google" id="ProtNLM"/>
    </source>
</evidence>
<dbReference type="Gene3D" id="3.60.21.10">
    <property type="match status" value="1"/>
</dbReference>
<dbReference type="Proteomes" id="UP001177140">
    <property type="component" value="Unassembled WGS sequence"/>
</dbReference>
<sequence>MAKEVESGEVDSVFHIGDISYATGFLVEWDYFLSMIQPVASHVTYMTAIGNHERDYINSGSVYGTPDSGGECGVAYEAYFPMPTPAKDKPWYSINQASVHFTVVSTEHTWTEKSEQ</sequence>
<dbReference type="SUPFAM" id="SSF56300">
    <property type="entry name" value="Metallo-dependent phosphatases"/>
    <property type="match status" value="1"/>
</dbReference>
<organism evidence="1 2">
    <name type="scientific">Papaver nudicaule</name>
    <name type="common">Iceland poppy</name>
    <dbReference type="NCBI Taxonomy" id="74823"/>
    <lineage>
        <taxon>Eukaryota</taxon>
        <taxon>Viridiplantae</taxon>
        <taxon>Streptophyta</taxon>
        <taxon>Embryophyta</taxon>
        <taxon>Tracheophyta</taxon>
        <taxon>Spermatophyta</taxon>
        <taxon>Magnoliopsida</taxon>
        <taxon>Ranunculales</taxon>
        <taxon>Papaveraceae</taxon>
        <taxon>Papaveroideae</taxon>
        <taxon>Papaver</taxon>
    </lineage>
</organism>
<dbReference type="EMBL" id="JAJJMA010012435">
    <property type="protein sequence ID" value="MCL7022561.1"/>
    <property type="molecule type" value="Genomic_DNA"/>
</dbReference>
<name>A0AA41RQ92_PAPNU</name>